<evidence type="ECO:0000259" key="3">
    <source>
        <dbReference type="Pfam" id="PF00465"/>
    </source>
</evidence>
<organism evidence="5 6">
    <name type="scientific">Desulfofundulus luciae</name>
    <dbReference type="NCBI Taxonomy" id="74702"/>
    <lineage>
        <taxon>Bacteria</taxon>
        <taxon>Bacillati</taxon>
        <taxon>Bacillota</taxon>
        <taxon>Clostridia</taxon>
        <taxon>Eubacteriales</taxon>
        <taxon>Peptococcaceae</taxon>
        <taxon>Desulfofundulus</taxon>
    </lineage>
</organism>
<evidence type="ECO:0000313" key="5">
    <source>
        <dbReference type="EMBL" id="MDQ0287291.1"/>
    </source>
</evidence>
<dbReference type="PANTHER" id="PTHR11496">
    <property type="entry name" value="ALCOHOL DEHYDROGENASE"/>
    <property type="match status" value="1"/>
</dbReference>
<dbReference type="SUPFAM" id="SSF56796">
    <property type="entry name" value="Dehydroquinate synthase-like"/>
    <property type="match status" value="1"/>
</dbReference>
<gene>
    <name evidence="5" type="ORF">J2Z49_002412</name>
</gene>
<protein>
    <submittedName>
        <fullName evidence="5">Alcohol dehydrogenase class IV</fullName>
    </submittedName>
</protein>
<proteinExistence type="inferred from homology"/>
<evidence type="ECO:0000313" key="6">
    <source>
        <dbReference type="Proteomes" id="UP001225644"/>
    </source>
</evidence>
<dbReference type="InterPro" id="IPR001670">
    <property type="entry name" value="ADH_Fe/GldA"/>
</dbReference>
<sequence>MQLAYQFKIPEIIFGRGSIRQVGICARRMGAEKVFLVTDPGIIKAGWVDAALLFLKSEGIKYEVWQGVTPNPRDYEVEGATCAYKESKCDVIMAIGGGSPIDLAKAVAVMATHPGTIHDYEGVDKITNPLPPMIMVPTTAGSGADITRFAVILDTRKRKKMILVSNTLIPDISITDPLLLTTKDPELTANTGMDALAHAIEAYVSTAASFLTDSYALTAIRLIATHLRKSVSSKTNLQAKDAMAKASLLAAVACSNALIGAVHAIAHQVGGMFDLPHGRVNAMLLPHVMEYNLPACMERLGVISHILGLPVQNRSLREKARYTIEEIRNLAREVGIDDKLSNYHLSLQDLESMAQNALQDACIITNPRDIGGEEICEILRHVI</sequence>
<evidence type="ECO:0000259" key="4">
    <source>
        <dbReference type="Pfam" id="PF25137"/>
    </source>
</evidence>
<dbReference type="Gene3D" id="3.40.50.1970">
    <property type="match status" value="1"/>
</dbReference>
<dbReference type="Gene3D" id="1.20.1090.10">
    <property type="entry name" value="Dehydroquinate synthase-like - alpha domain"/>
    <property type="match status" value="1"/>
</dbReference>
<dbReference type="Proteomes" id="UP001225644">
    <property type="component" value="Unassembled WGS sequence"/>
</dbReference>
<name>A0ABU0B3J8_9FIRM</name>
<dbReference type="EMBL" id="JAUSUX010000023">
    <property type="protein sequence ID" value="MDQ0287291.1"/>
    <property type="molecule type" value="Genomic_DNA"/>
</dbReference>
<feature type="domain" description="Fe-containing alcohol dehydrogenase-like C-terminal" evidence="4">
    <location>
        <begin position="188"/>
        <end position="381"/>
    </location>
</feature>
<keyword evidence="6" id="KW-1185">Reference proteome</keyword>
<dbReference type="Pfam" id="PF25137">
    <property type="entry name" value="ADH_Fe_C"/>
    <property type="match status" value="1"/>
</dbReference>
<evidence type="ECO:0000256" key="1">
    <source>
        <dbReference type="ARBA" id="ARBA00007358"/>
    </source>
</evidence>
<dbReference type="InterPro" id="IPR056798">
    <property type="entry name" value="ADH_Fe_C"/>
</dbReference>
<accession>A0ABU0B3J8</accession>
<keyword evidence="2" id="KW-0560">Oxidoreductase</keyword>
<comment type="caution">
    <text evidence="5">The sequence shown here is derived from an EMBL/GenBank/DDBJ whole genome shotgun (WGS) entry which is preliminary data.</text>
</comment>
<dbReference type="RefSeq" id="WP_307403157.1">
    <property type="nucleotide sequence ID" value="NZ_JAUSUX010000023.1"/>
</dbReference>
<dbReference type="PANTHER" id="PTHR11496:SF102">
    <property type="entry name" value="ALCOHOL DEHYDROGENASE 4"/>
    <property type="match status" value="1"/>
</dbReference>
<reference evidence="5 6" key="1">
    <citation type="submission" date="2023-07" db="EMBL/GenBank/DDBJ databases">
        <title>Genomic Encyclopedia of Type Strains, Phase IV (KMG-IV): sequencing the most valuable type-strain genomes for metagenomic binning, comparative biology and taxonomic classification.</title>
        <authorList>
            <person name="Goeker M."/>
        </authorList>
    </citation>
    <scope>NUCLEOTIDE SEQUENCE [LARGE SCALE GENOMIC DNA]</scope>
    <source>
        <strain evidence="5 6">DSM 12396</strain>
    </source>
</reference>
<dbReference type="InterPro" id="IPR039697">
    <property type="entry name" value="Alcohol_dehydrogenase_Fe"/>
</dbReference>
<evidence type="ECO:0000256" key="2">
    <source>
        <dbReference type="ARBA" id="ARBA00023002"/>
    </source>
</evidence>
<dbReference type="Pfam" id="PF00465">
    <property type="entry name" value="Fe-ADH"/>
    <property type="match status" value="1"/>
</dbReference>
<dbReference type="CDD" id="cd17814">
    <property type="entry name" value="Fe-ADH-like"/>
    <property type="match status" value="1"/>
</dbReference>
<comment type="similarity">
    <text evidence="1">Belongs to the iron-containing alcohol dehydrogenase family.</text>
</comment>
<feature type="domain" description="Alcohol dehydrogenase iron-type/glycerol dehydrogenase GldA" evidence="3">
    <location>
        <begin position="11"/>
        <end position="177"/>
    </location>
</feature>